<proteinExistence type="inferred from homology"/>
<dbReference type="PRINTS" id="PR00599">
    <property type="entry name" value="MAPEPTIDASE"/>
</dbReference>
<dbReference type="HAMAP" id="MF_01974">
    <property type="entry name" value="MetAP_1"/>
    <property type="match status" value="1"/>
</dbReference>
<dbReference type="PROSITE" id="PS00680">
    <property type="entry name" value="MAP_1"/>
    <property type="match status" value="1"/>
</dbReference>
<evidence type="ECO:0000256" key="2">
    <source>
        <dbReference type="ARBA" id="ARBA00022438"/>
    </source>
</evidence>
<evidence type="ECO:0000313" key="10">
    <source>
        <dbReference type="Proteomes" id="UP000733611"/>
    </source>
</evidence>
<dbReference type="EMBL" id="JAHLFE010000122">
    <property type="protein sequence ID" value="MBU3844434.1"/>
    <property type="molecule type" value="Genomic_DNA"/>
</dbReference>
<comment type="caution">
    <text evidence="9">The sequence shown here is derived from an EMBL/GenBank/DDBJ whole genome shotgun (WGS) entry which is preliminary data.</text>
</comment>
<feature type="binding site" evidence="6">
    <location>
        <position position="78"/>
    </location>
    <ligand>
        <name>substrate</name>
    </ligand>
</feature>
<comment type="subunit">
    <text evidence="6">Monomer.</text>
</comment>
<sequence length="268" mass="29511">MAISLRTTEEIYLMRAAGKIAADVLVMIEPHVKAGITTGELDDICQEYILSQGATSACLGYHGYPKCVCISVNEEVCHGIPGKRRLHDGDILNIDVTVIKDGYLGDTSKTFIVGETSPLNQRLVKIAQEALYTGIKTVYAGSNLMDIGAAIQKVADKARFSIVRDYCGHGINKVFHDEPTVLHYKNHDFLPLKAGMTFTIEPMINIGTHKCRVNRHNGWTVTTADKLSSAQFEHTILVTEDGCEIFTLRPEEDGVNGISRFMINRPSA</sequence>
<protein>
    <recommendedName>
        <fullName evidence="6 7">Methionine aminopeptidase</fullName>
        <shortName evidence="6">MAP</shortName>
        <shortName evidence="6">MetAP</shortName>
        <ecNumber evidence="6 7">3.4.11.18</ecNumber>
    </recommendedName>
    <alternativeName>
        <fullName evidence="6">Peptidase M</fullName>
    </alternativeName>
</protein>
<keyword evidence="4 6" id="KW-0479">Metal-binding</keyword>
<dbReference type="GO" id="GO:0005829">
    <property type="term" value="C:cytosol"/>
    <property type="evidence" value="ECO:0007669"/>
    <property type="project" value="TreeGrafter"/>
</dbReference>
<dbReference type="GO" id="GO:0004239">
    <property type="term" value="F:initiator methionyl aminopeptidase activity"/>
    <property type="evidence" value="ECO:0007669"/>
    <property type="project" value="UniProtKB-UniRule"/>
</dbReference>
<accession>A0A948TGG3</accession>
<evidence type="ECO:0000256" key="1">
    <source>
        <dbReference type="ARBA" id="ARBA00002521"/>
    </source>
</evidence>
<feature type="binding site" evidence="6">
    <location>
        <position position="233"/>
    </location>
    <ligand>
        <name>a divalent metal cation</name>
        <dbReference type="ChEBI" id="CHEBI:60240"/>
        <label>2</label>
        <note>catalytic</note>
    </ligand>
</feature>
<feature type="binding site" evidence="6">
    <location>
        <position position="106"/>
    </location>
    <ligand>
        <name>a divalent metal cation</name>
        <dbReference type="ChEBI" id="CHEBI:60240"/>
        <label>2</label>
        <note>catalytic</note>
    </ligand>
</feature>
<feature type="binding site" evidence="6">
    <location>
        <position position="233"/>
    </location>
    <ligand>
        <name>a divalent metal cation</name>
        <dbReference type="ChEBI" id="CHEBI:60240"/>
        <label>1</label>
    </ligand>
</feature>
<dbReference type="GO" id="GO:0006508">
    <property type="term" value="P:proteolysis"/>
    <property type="evidence" value="ECO:0007669"/>
    <property type="project" value="UniProtKB-KW"/>
</dbReference>
<feature type="binding site" evidence="6">
    <location>
        <position position="95"/>
    </location>
    <ligand>
        <name>a divalent metal cation</name>
        <dbReference type="ChEBI" id="CHEBI:60240"/>
        <label>1</label>
    </ligand>
</feature>
<keyword evidence="5 6" id="KW-0378">Hydrolase</keyword>
<evidence type="ECO:0000259" key="8">
    <source>
        <dbReference type="Pfam" id="PF00557"/>
    </source>
</evidence>
<dbReference type="InterPro" id="IPR036005">
    <property type="entry name" value="Creatinase/aminopeptidase-like"/>
</dbReference>
<keyword evidence="3 6" id="KW-0645">Protease</keyword>
<evidence type="ECO:0000313" key="9">
    <source>
        <dbReference type="EMBL" id="MBU3844434.1"/>
    </source>
</evidence>
<keyword evidence="2 6" id="KW-0031">Aminopeptidase</keyword>
<comment type="cofactor">
    <cofactor evidence="6">
        <name>Co(2+)</name>
        <dbReference type="ChEBI" id="CHEBI:48828"/>
    </cofactor>
    <cofactor evidence="6">
        <name>Zn(2+)</name>
        <dbReference type="ChEBI" id="CHEBI:29105"/>
    </cofactor>
    <cofactor evidence="6">
        <name>Mn(2+)</name>
        <dbReference type="ChEBI" id="CHEBI:29035"/>
    </cofactor>
    <cofactor evidence="6">
        <name>Fe(2+)</name>
        <dbReference type="ChEBI" id="CHEBI:29033"/>
    </cofactor>
    <text evidence="6">Binds 2 divalent metal cations per subunit. Has a high-affinity and a low affinity metal-binding site. The true nature of the physiological cofactor is under debate. The enzyme is active with cobalt, zinc, manganese or divalent iron ions. Most likely, methionine aminopeptidases function as mononuclear Fe(2+)-metalloproteases under physiological conditions, and the catalytically relevant metal-binding site has been assigned to the histidine-containing high-affinity site.</text>
</comment>
<dbReference type="CDD" id="cd01086">
    <property type="entry name" value="MetAP1"/>
    <property type="match status" value="1"/>
</dbReference>
<feature type="binding site" evidence="6">
    <location>
        <position position="176"/>
    </location>
    <ligand>
        <name>substrate</name>
    </ligand>
</feature>
<feature type="binding site" evidence="6">
    <location>
        <position position="201"/>
    </location>
    <ligand>
        <name>a divalent metal cation</name>
        <dbReference type="ChEBI" id="CHEBI:60240"/>
        <label>2</label>
        <note>catalytic</note>
    </ligand>
</feature>
<comment type="function">
    <text evidence="1 6">Removes the N-terminal methionine from nascent proteins. The N-terminal methionine is often cleaved when the second residue in the primary sequence is small and uncharged (Met-Ala-, Cys, Gly, Pro, Ser, Thr, or Val). Requires deformylation of the N(alpha)-formylated initiator methionine before it can be hydrolyzed.</text>
</comment>
<name>A0A948TGG3_9GAMM</name>
<dbReference type="AlphaFoldDB" id="A0A948TGG3"/>
<dbReference type="InterPro" id="IPR002467">
    <property type="entry name" value="Pept_M24A_MAP1"/>
</dbReference>
<dbReference type="Pfam" id="PF00557">
    <property type="entry name" value="Peptidase_M24"/>
    <property type="match status" value="1"/>
</dbReference>
<evidence type="ECO:0000256" key="3">
    <source>
        <dbReference type="ARBA" id="ARBA00022670"/>
    </source>
</evidence>
<dbReference type="Proteomes" id="UP000733611">
    <property type="component" value="Unassembled WGS sequence"/>
</dbReference>
<feature type="binding site" evidence="6">
    <location>
        <position position="169"/>
    </location>
    <ligand>
        <name>a divalent metal cation</name>
        <dbReference type="ChEBI" id="CHEBI:60240"/>
        <label>2</label>
        <note>catalytic</note>
    </ligand>
</feature>
<dbReference type="Gene3D" id="3.90.230.10">
    <property type="entry name" value="Creatinase/methionine aminopeptidase superfamily"/>
    <property type="match status" value="1"/>
</dbReference>
<dbReference type="InterPro" id="IPR001714">
    <property type="entry name" value="Pept_M24_MAP"/>
</dbReference>
<reference evidence="9" key="1">
    <citation type="journal article" date="2021" name="PeerJ">
        <title>Extensive microbial diversity within the chicken gut microbiome revealed by metagenomics and culture.</title>
        <authorList>
            <person name="Gilroy R."/>
            <person name="Ravi A."/>
            <person name="Getino M."/>
            <person name="Pursley I."/>
            <person name="Horton D.L."/>
            <person name="Alikhan N.F."/>
            <person name="Baker D."/>
            <person name="Gharbi K."/>
            <person name="Hall N."/>
            <person name="Watson M."/>
            <person name="Adriaenssens E.M."/>
            <person name="Foster-Nyarko E."/>
            <person name="Jarju S."/>
            <person name="Secka A."/>
            <person name="Antonio M."/>
            <person name="Oren A."/>
            <person name="Chaudhuri R.R."/>
            <person name="La Ragione R."/>
            <person name="Hildebrand F."/>
            <person name="Pallen M.J."/>
        </authorList>
    </citation>
    <scope>NUCLEOTIDE SEQUENCE</scope>
    <source>
        <strain evidence="9">378</strain>
    </source>
</reference>
<dbReference type="SUPFAM" id="SSF55920">
    <property type="entry name" value="Creatinase/aminopeptidase"/>
    <property type="match status" value="1"/>
</dbReference>
<comment type="catalytic activity">
    <reaction evidence="6 7">
        <text>Release of N-terminal amino acids, preferentially methionine, from peptides and arylamides.</text>
        <dbReference type="EC" id="3.4.11.18"/>
    </reaction>
</comment>
<gene>
    <name evidence="6 9" type="primary">map</name>
    <name evidence="9" type="ORF">H9847_06150</name>
</gene>
<feature type="binding site" evidence="6">
    <location>
        <position position="106"/>
    </location>
    <ligand>
        <name>a divalent metal cation</name>
        <dbReference type="ChEBI" id="CHEBI:60240"/>
        <label>1</label>
    </ligand>
</feature>
<evidence type="ECO:0000256" key="4">
    <source>
        <dbReference type="ARBA" id="ARBA00022723"/>
    </source>
</evidence>
<dbReference type="PANTHER" id="PTHR43330:SF27">
    <property type="entry name" value="METHIONINE AMINOPEPTIDASE"/>
    <property type="match status" value="1"/>
</dbReference>
<evidence type="ECO:0000256" key="6">
    <source>
        <dbReference type="HAMAP-Rule" id="MF_01974"/>
    </source>
</evidence>
<dbReference type="GO" id="GO:0046872">
    <property type="term" value="F:metal ion binding"/>
    <property type="evidence" value="ECO:0007669"/>
    <property type="project" value="UniProtKB-UniRule"/>
</dbReference>
<evidence type="ECO:0000256" key="7">
    <source>
        <dbReference type="RuleBase" id="RU003653"/>
    </source>
</evidence>
<dbReference type="PANTHER" id="PTHR43330">
    <property type="entry name" value="METHIONINE AMINOPEPTIDASE"/>
    <property type="match status" value="1"/>
</dbReference>
<feature type="domain" description="Peptidase M24" evidence="8">
    <location>
        <begin position="13"/>
        <end position="240"/>
    </location>
</feature>
<evidence type="ECO:0000256" key="5">
    <source>
        <dbReference type="ARBA" id="ARBA00022801"/>
    </source>
</evidence>
<dbReference type="InterPro" id="IPR000994">
    <property type="entry name" value="Pept_M24"/>
</dbReference>
<dbReference type="NCBIfam" id="TIGR00500">
    <property type="entry name" value="met_pdase_I"/>
    <property type="match status" value="1"/>
</dbReference>
<dbReference type="EC" id="3.4.11.18" evidence="6 7"/>
<reference evidence="9" key="2">
    <citation type="submission" date="2021-04" db="EMBL/GenBank/DDBJ databases">
        <authorList>
            <person name="Gilroy R."/>
        </authorList>
    </citation>
    <scope>NUCLEOTIDE SEQUENCE</scope>
    <source>
        <strain evidence="9">378</strain>
    </source>
</reference>
<comment type="similarity">
    <text evidence="6">Belongs to the peptidase M24A family. Methionine aminopeptidase type 1 subfamily.</text>
</comment>
<dbReference type="GO" id="GO:0070006">
    <property type="term" value="F:metalloaminopeptidase activity"/>
    <property type="evidence" value="ECO:0007669"/>
    <property type="project" value="UniProtKB-UniRule"/>
</dbReference>
<organism evidence="9 10">
    <name type="scientific">Candidatus Anaerobiospirillum pullicola</name>
    <dbReference type="NCBI Taxonomy" id="2838451"/>
    <lineage>
        <taxon>Bacteria</taxon>
        <taxon>Pseudomonadati</taxon>
        <taxon>Pseudomonadota</taxon>
        <taxon>Gammaproteobacteria</taxon>
        <taxon>Aeromonadales</taxon>
        <taxon>Succinivibrionaceae</taxon>
        <taxon>Anaerobiospirillum</taxon>
    </lineage>
</organism>